<dbReference type="RefSeq" id="WP_260221597.1">
    <property type="nucleotide sequence ID" value="NZ_JAJAGO010000019.1"/>
</dbReference>
<dbReference type="EMBL" id="JAJAGO010000019">
    <property type="protein sequence ID" value="MCT2594268.1"/>
    <property type="molecule type" value="Genomic_DNA"/>
</dbReference>
<proteinExistence type="predicted"/>
<dbReference type="Proteomes" id="UP001156389">
    <property type="component" value="Unassembled WGS sequence"/>
</dbReference>
<gene>
    <name evidence="1" type="ORF">LHJ74_30910</name>
</gene>
<name>A0ABT2K275_9ACTN</name>
<accession>A0ABT2K275</accession>
<evidence type="ECO:0000313" key="1">
    <source>
        <dbReference type="EMBL" id="MCT2594268.1"/>
    </source>
</evidence>
<comment type="caution">
    <text evidence="1">The sequence shown here is derived from an EMBL/GenBank/DDBJ whole genome shotgun (WGS) entry which is preliminary data.</text>
</comment>
<sequence>MTNRHGYETGSRDELVAGLNSLSDTSLFFGKYDLAEAASTAARELLAGASEAQAGYVTYRVTDLGDTPHT</sequence>
<evidence type="ECO:0000313" key="2">
    <source>
        <dbReference type="Proteomes" id="UP001156389"/>
    </source>
</evidence>
<keyword evidence="2" id="KW-1185">Reference proteome</keyword>
<organism evidence="1 2">
    <name type="scientific">Streptomyces gossypii</name>
    <dbReference type="NCBI Taxonomy" id="2883101"/>
    <lineage>
        <taxon>Bacteria</taxon>
        <taxon>Bacillati</taxon>
        <taxon>Actinomycetota</taxon>
        <taxon>Actinomycetes</taxon>
        <taxon>Kitasatosporales</taxon>
        <taxon>Streptomycetaceae</taxon>
        <taxon>Streptomyces</taxon>
    </lineage>
</organism>
<protein>
    <submittedName>
        <fullName evidence="1">Uncharacterized protein</fullName>
    </submittedName>
</protein>
<reference evidence="1 2" key="1">
    <citation type="submission" date="2021-10" db="EMBL/GenBank/DDBJ databases">
        <title>Streptomyces gossypii sp. nov., isolated from soil collected from cotton field.</title>
        <authorList>
            <person name="Ge X."/>
            <person name="Chen X."/>
            <person name="Liu W."/>
        </authorList>
    </citation>
    <scope>NUCLEOTIDE SEQUENCE [LARGE SCALE GENOMIC DNA]</scope>
    <source>
        <strain evidence="1 2">N2-109</strain>
    </source>
</reference>